<sequence>MQVRQECSWKEILTKEMENHKLSKVFQMNLIRPSPPVSHIKHSHNRIENVVEKEHKQSPLERSSIKGMDPHSFEVAAIRHLDKKPCDKFDLFTTSSQSVGWLLSSPQRANEIYMGGGMRTTLPTLNSDGKWAPKRSKSQGSRSGRRRKPHEALTVLNNPKWSRPRGSSDVSKYVEEYVTFQHANPFHKAKVPR</sequence>
<accession>A0A7S3ULE7</accession>
<gene>
    <name evidence="2" type="ORF">OMAR00292_LOCUS4286</name>
</gene>
<dbReference type="EMBL" id="HBIT01008404">
    <property type="protein sequence ID" value="CAE0618410.1"/>
    <property type="molecule type" value="Transcribed_RNA"/>
</dbReference>
<reference evidence="2" key="1">
    <citation type="submission" date="2021-01" db="EMBL/GenBank/DDBJ databases">
        <authorList>
            <person name="Corre E."/>
            <person name="Pelletier E."/>
            <person name="Niang G."/>
            <person name="Scheremetjew M."/>
            <person name="Finn R."/>
            <person name="Kale V."/>
            <person name="Holt S."/>
            <person name="Cochrane G."/>
            <person name="Meng A."/>
            <person name="Brown T."/>
            <person name="Cohen L."/>
        </authorList>
    </citation>
    <scope>NUCLEOTIDE SEQUENCE</scope>
    <source>
        <strain evidence="2">CCMP1795</strain>
    </source>
</reference>
<feature type="compositionally biased region" description="Basic residues" evidence="1">
    <location>
        <begin position="132"/>
        <end position="149"/>
    </location>
</feature>
<dbReference type="AlphaFoldDB" id="A0A7S3ULE7"/>
<protein>
    <submittedName>
        <fullName evidence="2">Uncharacterized protein</fullName>
    </submittedName>
</protein>
<organism evidence="2">
    <name type="scientific">Oxyrrhis marina</name>
    <name type="common">Dinoflagellate</name>
    <dbReference type="NCBI Taxonomy" id="2969"/>
    <lineage>
        <taxon>Eukaryota</taxon>
        <taxon>Sar</taxon>
        <taxon>Alveolata</taxon>
        <taxon>Dinophyceae</taxon>
        <taxon>Oxyrrhinales</taxon>
        <taxon>Oxyrrhinaceae</taxon>
        <taxon>Oxyrrhis</taxon>
    </lineage>
</organism>
<name>A0A7S3ULE7_OXYMA</name>
<evidence type="ECO:0000313" key="2">
    <source>
        <dbReference type="EMBL" id="CAE0618410.1"/>
    </source>
</evidence>
<evidence type="ECO:0000256" key="1">
    <source>
        <dbReference type="SAM" id="MobiDB-lite"/>
    </source>
</evidence>
<feature type="region of interest" description="Disordered" evidence="1">
    <location>
        <begin position="122"/>
        <end position="167"/>
    </location>
</feature>
<proteinExistence type="predicted"/>